<name>A0A0D3CNZ6_BRAOL</name>
<dbReference type="EnsemblPlants" id="Bo6g010590.1">
    <property type="protein sequence ID" value="Bo6g010590.1"/>
    <property type="gene ID" value="Bo6g010590"/>
</dbReference>
<organism evidence="2 3">
    <name type="scientific">Brassica oleracea var. oleracea</name>
    <dbReference type="NCBI Taxonomy" id="109376"/>
    <lineage>
        <taxon>Eukaryota</taxon>
        <taxon>Viridiplantae</taxon>
        <taxon>Streptophyta</taxon>
        <taxon>Embryophyta</taxon>
        <taxon>Tracheophyta</taxon>
        <taxon>Spermatophyta</taxon>
        <taxon>Magnoliopsida</taxon>
        <taxon>eudicotyledons</taxon>
        <taxon>Gunneridae</taxon>
        <taxon>Pentapetalae</taxon>
        <taxon>rosids</taxon>
        <taxon>malvids</taxon>
        <taxon>Brassicales</taxon>
        <taxon>Brassicaceae</taxon>
        <taxon>Brassiceae</taxon>
        <taxon>Brassica</taxon>
    </lineage>
</organism>
<accession>A0A0D3CNZ6</accession>
<dbReference type="HOGENOM" id="CLU_1527295_0_0_1"/>
<keyword evidence="3" id="KW-1185">Reference proteome</keyword>
<feature type="region of interest" description="Disordered" evidence="1">
    <location>
        <begin position="28"/>
        <end position="47"/>
    </location>
</feature>
<evidence type="ECO:0000313" key="2">
    <source>
        <dbReference type="EnsemblPlants" id="Bo6g010590.1"/>
    </source>
</evidence>
<evidence type="ECO:0000313" key="3">
    <source>
        <dbReference type="Proteomes" id="UP000032141"/>
    </source>
</evidence>
<reference evidence="2" key="2">
    <citation type="submission" date="2015-03" db="UniProtKB">
        <authorList>
            <consortium name="EnsemblPlants"/>
        </authorList>
    </citation>
    <scope>IDENTIFICATION</scope>
</reference>
<dbReference type="Gramene" id="Bo6g010590.1">
    <property type="protein sequence ID" value="Bo6g010590.1"/>
    <property type="gene ID" value="Bo6g010590"/>
</dbReference>
<proteinExistence type="predicted"/>
<dbReference type="AlphaFoldDB" id="A0A0D3CNZ6"/>
<evidence type="ECO:0000256" key="1">
    <source>
        <dbReference type="SAM" id="MobiDB-lite"/>
    </source>
</evidence>
<dbReference type="Proteomes" id="UP000032141">
    <property type="component" value="Chromosome C6"/>
</dbReference>
<reference evidence="2 3" key="1">
    <citation type="journal article" date="2014" name="Genome Biol.">
        <title>Transcriptome and methylome profiling reveals relics of genome dominance in the mesopolyploid Brassica oleracea.</title>
        <authorList>
            <person name="Parkin I.A."/>
            <person name="Koh C."/>
            <person name="Tang H."/>
            <person name="Robinson S.J."/>
            <person name="Kagale S."/>
            <person name="Clarke W.E."/>
            <person name="Town C.D."/>
            <person name="Nixon J."/>
            <person name="Krishnakumar V."/>
            <person name="Bidwell S.L."/>
            <person name="Denoeud F."/>
            <person name="Belcram H."/>
            <person name="Links M.G."/>
            <person name="Just J."/>
            <person name="Clarke C."/>
            <person name="Bender T."/>
            <person name="Huebert T."/>
            <person name="Mason A.S."/>
            <person name="Pires J.C."/>
            <person name="Barker G."/>
            <person name="Moore J."/>
            <person name="Walley P.G."/>
            <person name="Manoli S."/>
            <person name="Batley J."/>
            <person name="Edwards D."/>
            <person name="Nelson M.N."/>
            <person name="Wang X."/>
            <person name="Paterson A.H."/>
            <person name="King G."/>
            <person name="Bancroft I."/>
            <person name="Chalhoub B."/>
            <person name="Sharpe A.G."/>
        </authorList>
    </citation>
    <scope>NUCLEOTIDE SEQUENCE</scope>
    <source>
        <strain evidence="2 3">cv. TO1000</strain>
    </source>
</reference>
<protein>
    <submittedName>
        <fullName evidence="2">Uncharacterized protein</fullName>
    </submittedName>
</protein>
<sequence>MFQSVIKLFQIYKFFDCKYQLAYQRSRSSNKGRLRPDRSDSIHSSSRPVRVQLAAQLFWNPRIQDYKPVDESIASWANNGLLMRNNELRPPGLTPLPDTNKAAEEKKVTTSRMIDHTVMAVEGGKDVAMATITHLGGYQPNLSHGQGSGRGISFKPQSSTKSVCHRCGMGNHWAKI</sequence>